<gene>
    <name evidence="2" type="ORF">Vbra_11112</name>
</gene>
<dbReference type="Pfam" id="PF09696">
    <property type="entry name" value="Ctf8"/>
    <property type="match status" value="1"/>
</dbReference>
<dbReference type="GO" id="GO:0031390">
    <property type="term" value="C:Ctf18 RFC-like complex"/>
    <property type="evidence" value="ECO:0007669"/>
    <property type="project" value="InterPro"/>
</dbReference>
<dbReference type="InterPro" id="IPR018607">
    <property type="entry name" value="Ctf8"/>
</dbReference>
<feature type="compositionally biased region" description="Basic and acidic residues" evidence="1">
    <location>
        <begin position="193"/>
        <end position="218"/>
    </location>
</feature>
<feature type="region of interest" description="Disordered" evidence="1">
    <location>
        <begin position="120"/>
        <end position="218"/>
    </location>
</feature>
<dbReference type="AlphaFoldDB" id="A0A0G4EC23"/>
<dbReference type="STRING" id="1169540.A0A0G4EC23"/>
<protein>
    <submittedName>
        <fullName evidence="2">Uncharacterized protein</fullName>
    </submittedName>
</protein>
<accession>A0A0G4EC23</accession>
<dbReference type="PANTHER" id="PTHR47475">
    <property type="entry name" value="CHROMOSOME TRANSMISSION FIDELITY PROTEIN 8"/>
    <property type="match status" value="1"/>
</dbReference>
<dbReference type="InParanoid" id="A0A0G4EC23"/>
<sequence length="218" mass="23482">MAIVVRREGCPDEWCLVEAQGYMSATPWDGDLHEQPPHLFDALDVGTLTWVNDTTAKLTIGSHTLTGTLTPIPKPLAIAGTRHVTEATHPPDDRPSLRYDVYGIVRSKIVFKTRPTTLIDPKHLHPSEGITVKGGRSGGSAKGAQLRGKSSAKPGGRCVEVERKEGPLKMHPFFANVGKGSSEPPPRQGEGQGRGKDQGGERGKEAKRAKVADNKEAK</sequence>
<evidence type="ECO:0000256" key="1">
    <source>
        <dbReference type="SAM" id="MobiDB-lite"/>
    </source>
</evidence>
<dbReference type="EMBL" id="CDMY01000117">
    <property type="protein sequence ID" value="CEL92875.1"/>
    <property type="molecule type" value="Genomic_DNA"/>
</dbReference>
<dbReference type="PANTHER" id="PTHR47475:SF2">
    <property type="entry name" value="CHROMOSOME TRANSMISSION FIDELITY PROTEIN 8"/>
    <property type="match status" value="1"/>
</dbReference>
<organism evidence="2 3">
    <name type="scientific">Vitrella brassicaformis (strain CCMP3155)</name>
    <dbReference type="NCBI Taxonomy" id="1169540"/>
    <lineage>
        <taxon>Eukaryota</taxon>
        <taxon>Sar</taxon>
        <taxon>Alveolata</taxon>
        <taxon>Colpodellida</taxon>
        <taxon>Vitrellaceae</taxon>
        <taxon>Vitrella</taxon>
    </lineage>
</organism>
<name>A0A0G4EC23_VITBC</name>
<evidence type="ECO:0000313" key="3">
    <source>
        <dbReference type="Proteomes" id="UP000041254"/>
    </source>
</evidence>
<evidence type="ECO:0000313" key="2">
    <source>
        <dbReference type="EMBL" id="CEL92875.1"/>
    </source>
</evidence>
<proteinExistence type="predicted"/>
<keyword evidence="3" id="KW-1185">Reference proteome</keyword>
<dbReference type="OrthoDB" id="121932at2759"/>
<reference evidence="2 3" key="1">
    <citation type="submission" date="2014-11" db="EMBL/GenBank/DDBJ databases">
        <authorList>
            <person name="Zhu J."/>
            <person name="Qi W."/>
            <person name="Song R."/>
        </authorList>
    </citation>
    <scope>NUCLEOTIDE SEQUENCE [LARGE SCALE GENOMIC DNA]</scope>
</reference>
<dbReference type="Proteomes" id="UP000041254">
    <property type="component" value="Unassembled WGS sequence"/>
</dbReference>
<dbReference type="GO" id="GO:0007064">
    <property type="term" value="P:mitotic sister chromatid cohesion"/>
    <property type="evidence" value="ECO:0007669"/>
    <property type="project" value="InterPro"/>
</dbReference>
<dbReference type="VEuPathDB" id="CryptoDB:Vbra_11112"/>
<feature type="compositionally biased region" description="Basic and acidic residues" evidence="1">
    <location>
        <begin position="159"/>
        <end position="168"/>
    </location>
</feature>